<dbReference type="EMBL" id="JACOFV010000004">
    <property type="protein sequence ID" value="MBC3861568.1"/>
    <property type="molecule type" value="Genomic_DNA"/>
</dbReference>
<comment type="caution">
    <text evidence="2">The sequence shown here is derived from an EMBL/GenBank/DDBJ whole genome shotgun (WGS) entry which is preliminary data.</text>
</comment>
<dbReference type="SMART" id="SM00331">
    <property type="entry name" value="PP2C_SIG"/>
    <property type="match status" value="1"/>
</dbReference>
<gene>
    <name evidence="2" type="ORF">H8K32_05595</name>
</gene>
<dbReference type="RefSeq" id="WP_186911502.1">
    <property type="nucleotide sequence ID" value="NZ_JACOFV010000004.1"/>
</dbReference>
<dbReference type="InterPro" id="IPR036457">
    <property type="entry name" value="PPM-type-like_dom_sf"/>
</dbReference>
<dbReference type="InterPro" id="IPR001932">
    <property type="entry name" value="PPM-type_phosphatase-like_dom"/>
</dbReference>
<dbReference type="Gene3D" id="3.60.40.10">
    <property type="entry name" value="PPM-type phosphatase domain"/>
    <property type="match status" value="1"/>
</dbReference>
<dbReference type="SMART" id="SM00332">
    <property type="entry name" value="PP2Cc"/>
    <property type="match status" value="1"/>
</dbReference>
<dbReference type="SUPFAM" id="SSF81606">
    <property type="entry name" value="PP2C-like"/>
    <property type="match status" value="1"/>
</dbReference>
<reference evidence="2" key="1">
    <citation type="submission" date="2020-08" db="EMBL/GenBank/DDBJ databases">
        <title>Novel species isolated from subtropical streams in China.</title>
        <authorList>
            <person name="Lu H."/>
        </authorList>
    </citation>
    <scope>NUCLEOTIDE SEQUENCE</scope>
    <source>
        <strain evidence="2">KACC 12607</strain>
    </source>
</reference>
<evidence type="ECO:0000313" key="2">
    <source>
        <dbReference type="EMBL" id="MBC3861568.1"/>
    </source>
</evidence>
<sequence length="318" mass="34291">MDCKQCGEVLGTGFSFCEACGTAISVATESNLAGVQSNTISIACACGHAEFDVDSICENCGRKQQIIDFPDLQVLNAMTVSASHRGLQHTENQDAVAMRDSDGIFSLAVADGVSTACRSKEAAHVAVTTALASLQTHSDMRASQRLQIAVSAANDAICALPYDDHTLAEPEATIVLAMIEAGQLHYAWVGDSRLYVVRHENVVQLTEDDSWLNQQIKAGISINTALKDRNAHCITQCLGMRDDVPVIHFASMKLESDTAILLCSDGLWNYCDSPAMMLALFDSRLTVSEQCLRLVNLANQQGGHDNISVILHRYSPSV</sequence>
<dbReference type="Pfam" id="PF13672">
    <property type="entry name" value="PP2C_2"/>
    <property type="match status" value="1"/>
</dbReference>
<dbReference type="CDD" id="cd00143">
    <property type="entry name" value="PP2Cc"/>
    <property type="match status" value="1"/>
</dbReference>
<accession>A0A923KN74</accession>
<keyword evidence="3" id="KW-1185">Reference proteome</keyword>
<protein>
    <submittedName>
        <fullName evidence="2">Serine/threonine-protein phosphatase</fullName>
    </submittedName>
</protein>
<organism evidence="2 3">
    <name type="scientific">Undibacterium jejuense</name>
    <dbReference type="NCBI Taxonomy" id="1344949"/>
    <lineage>
        <taxon>Bacteria</taxon>
        <taxon>Pseudomonadati</taxon>
        <taxon>Pseudomonadota</taxon>
        <taxon>Betaproteobacteria</taxon>
        <taxon>Burkholderiales</taxon>
        <taxon>Oxalobacteraceae</taxon>
        <taxon>Undibacterium</taxon>
    </lineage>
</organism>
<name>A0A923KN74_9BURK</name>
<dbReference type="Proteomes" id="UP000634011">
    <property type="component" value="Unassembled WGS sequence"/>
</dbReference>
<evidence type="ECO:0000259" key="1">
    <source>
        <dbReference type="PROSITE" id="PS51746"/>
    </source>
</evidence>
<feature type="domain" description="PPM-type phosphatase" evidence="1">
    <location>
        <begin position="78"/>
        <end position="314"/>
    </location>
</feature>
<dbReference type="AlphaFoldDB" id="A0A923KN74"/>
<evidence type="ECO:0000313" key="3">
    <source>
        <dbReference type="Proteomes" id="UP000634011"/>
    </source>
</evidence>
<proteinExistence type="predicted"/>
<dbReference type="PROSITE" id="PS51746">
    <property type="entry name" value="PPM_2"/>
    <property type="match status" value="1"/>
</dbReference>